<proteinExistence type="predicted"/>
<keyword evidence="1" id="KW-0378">Hydrolase</keyword>
<sequence length="332" mass="39215">MTKRIVLAAVIFFLFFVGCFFVGSPPQAKDIEWGVNFSQKQIELLGLNWQETYLALLEDLKVKKIKLITHWDLLEPIKEQYNFEDLDWQVKEAEKSGAEILLVIGMKTGRWPECHIPSWAKNLSQEKQQEIVLNLVKRIILRYRGSETIWAWQVENEPFFPFGECPWVDKNFLKEEIGLVKTLDLQLRPVVVSDSGEGSFWIAAARFGDIIGTTMYKKVWFRQLGAYIYYPLPPVFYWRKAQLIEKIFDKKVIVGELQAEPWGPKLLDESPLEEQEKTMNKDRFKSNIEFAKKTGLDEFYLWGEEWWYWLKTKQNQPEIWQEAQKLFVKSAK</sequence>
<feature type="domain" description="GH10" evidence="4">
    <location>
        <begin position="70"/>
        <end position="161"/>
    </location>
</feature>
<keyword evidence="3" id="KW-0624">Polysaccharide degradation</keyword>
<accession>A0A2M7UWT8</accession>
<protein>
    <recommendedName>
        <fullName evidence="4">GH10 domain-containing protein</fullName>
    </recommendedName>
</protein>
<evidence type="ECO:0000256" key="1">
    <source>
        <dbReference type="ARBA" id="ARBA00022801"/>
    </source>
</evidence>
<dbReference type="InterPro" id="IPR001000">
    <property type="entry name" value="GH10_dom"/>
</dbReference>
<evidence type="ECO:0000313" key="5">
    <source>
        <dbReference type="EMBL" id="PIZ88407.1"/>
    </source>
</evidence>
<gene>
    <name evidence="5" type="ORF">COX91_00345</name>
</gene>
<evidence type="ECO:0000313" key="6">
    <source>
        <dbReference type="Proteomes" id="UP000230081"/>
    </source>
</evidence>
<dbReference type="Proteomes" id="UP000230081">
    <property type="component" value="Unassembled WGS sequence"/>
</dbReference>
<dbReference type="Gene3D" id="3.20.20.80">
    <property type="entry name" value="Glycosidases"/>
    <property type="match status" value="1"/>
</dbReference>
<keyword evidence="2" id="KW-0119">Carbohydrate metabolism</keyword>
<organism evidence="5 6">
    <name type="scientific">Candidatus Nealsonbacteria bacterium CG_4_10_14_0_2_um_filter_39_15</name>
    <dbReference type="NCBI Taxonomy" id="1974681"/>
    <lineage>
        <taxon>Bacteria</taxon>
        <taxon>Candidatus Nealsoniibacteriota</taxon>
    </lineage>
</organism>
<evidence type="ECO:0000259" key="4">
    <source>
        <dbReference type="Pfam" id="PF00331"/>
    </source>
</evidence>
<evidence type="ECO:0000256" key="3">
    <source>
        <dbReference type="ARBA" id="ARBA00023326"/>
    </source>
</evidence>
<comment type="caution">
    <text evidence="5">The sequence shown here is derived from an EMBL/GenBank/DDBJ whole genome shotgun (WGS) entry which is preliminary data.</text>
</comment>
<dbReference type="GO" id="GO:0000272">
    <property type="term" value="P:polysaccharide catabolic process"/>
    <property type="evidence" value="ECO:0007669"/>
    <property type="project" value="UniProtKB-KW"/>
</dbReference>
<dbReference type="GO" id="GO:0004553">
    <property type="term" value="F:hydrolase activity, hydrolyzing O-glycosyl compounds"/>
    <property type="evidence" value="ECO:0007669"/>
    <property type="project" value="InterPro"/>
</dbReference>
<dbReference type="Pfam" id="PF00331">
    <property type="entry name" value="Glyco_hydro_10"/>
    <property type="match status" value="1"/>
</dbReference>
<dbReference type="SUPFAM" id="SSF51445">
    <property type="entry name" value="(Trans)glycosidases"/>
    <property type="match status" value="1"/>
</dbReference>
<name>A0A2M7UWT8_9BACT</name>
<evidence type="ECO:0000256" key="2">
    <source>
        <dbReference type="ARBA" id="ARBA00023277"/>
    </source>
</evidence>
<dbReference type="EMBL" id="PFPA01000007">
    <property type="protein sequence ID" value="PIZ88407.1"/>
    <property type="molecule type" value="Genomic_DNA"/>
</dbReference>
<dbReference type="AlphaFoldDB" id="A0A2M7UWT8"/>
<reference evidence="6" key="1">
    <citation type="submission" date="2017-09" db="EMBL/GenBank/DDBJ databases">
        <title>Depth-based differentiation of microbial function through sediment-hosted aquifers and enrichment of novel symbionts in the deep terrestrial subsurface.</title>
        <authorList>
            <person name="Probst A.J."/>
            <person name="Ladd B."/>
            <person name="Jarett J.K."/>
            <person name="Geller-Mcgrath D.E."/>
            <person name="Sieber C.M.K."/>
            <person name="Emerson J.B."/>
            <person name="Anantharaman K."/>
            <person name="Thomas B.C."/>
            <person name="Malmstrom R."/>
            <person name="Stieglmeier M."/>
            <person name="Klingl A."/>
            <person name="Woyke T."/>
            <person name="Ryan C.M."/>
            <person name="Banfield J.F."/>
        </authorList>
    </citation>
    <scope>NUCLEOTIDE SEQUENCE [LARGE SCALE GENOMIC DNA]</scope>
</reference>
<dbReference type="PROSITE" id="PS51257">
    <property type="entry name" value="PROKAR_LIPOPROTEIN"/>
    <property type="match status" value="1"/>
</dbReference>
<dbReference type="InterPro" id="IPR017853">
    <property type="entry name" value="GH"/>
</dbReference>